<dbReference type="HOGENOM" id="CLU_2767544_0_0_11"/>
<dbReference type="KEGG" id="bcv:Bcav_2525"/>
<sequence>MTPLQRDATYVTPNGDLATVLARLWPCWLVADPVGVQRLVPEDEVGAWRLVLPATDPSTNPTTKEIHHV</sequence>
<keyword evidence="2" id="KW-1185">Reference proteome</keyword>
<dbReference type="EMBL" id="CP001618">
    <property type="protein sequence ID" value="ACQ80773.1"/>
    <property type="molecule type" value="Genomic_DNA"/>
</dbReference>
<proteinExistence type="predicted"/>
<dbReference type="AlphaFoldDB" id="C5BWV7"/>
<gene>
    <name evidence="1" type="ordered locus">Bcav_2525</name>
</gene>
<dbReference type="STRING" id="471853.Bcav_2525"/>
<organism evidence="1 2">
    <name type="scientific">Beutenbergia cavernae (strain ATCC BAA-8 / DSM 12333 / CCUG 43141 / JCM 11478 / NBRC 16432 / NCIMB 13614 / HKI 0122)</name>
    <dbReference type="NCBI Taxonomy" id="471853"/>
    <lineage>
        <taxon>Bacteria</taxon>
        <taxon>Bacillati</taxon>
        <taxon>Actinomycetota</taxon>
        <taxon>Actinomycetes</taxon>
        <taxon>Micrococcales</taxon>
        <taxon>Beutenbergiaceae</taxon>
        <taxon>Beutenbergia</taxon>
    </lineage>
</organism>
<protein>
    <submittedName>
        <fullName evidence="1">Uncharacterized protein</fullName>
    </submittedName>
</protein>
<evidence type="ECO:0000313" key="2">
    <source>
        <dbReference type="Proteomes" id="UP000007962"/>
    </source>
</evidence>
<reference evidence="1 2" key="1">
    <citation type="journal article" date="2009" name="Stand. Genomic Sci.">
        <title>Complete genome sequence of Beutenbergia cavernae type strain (HKI 0122).</title>
        <authorList>
            <person name="Land M."/>
            <person name="Pukall R."/>
            <person name="Abt B."/>
            <person name="Goker M."/>
            <person name="Rohde M."/>
            <person name="Glavina Del Rio T."/>
            <person name="Tice H."/>
            <person name="Copeland A."/>
            <person name="Cheng J.F."/>
            <person name="Lucas S."/>
            <person name="Chen F."/>
            <person name="Nolan M."/>
            <person name="Bruce D."/>
            <person name="Goodwin L."/>
            <person name="Pitluck S."/>
            <person name="Ivanova N."/>
            <person name="Mavromatis K."/>
            <person name="Ovchinnikova G."/>
            <person name="Pati A."/>
            <person name="Chen A."/>
            <person name="Palaniappan K."/>
            <person name="Hauser L."/>
            <person name="Chang Y.J."/>
            <person name="Jefferies C.C."/>
            <person name="Saunders E."/>
            <person name="Brettin T."/>
            <person name="Detter J.C."/>
            <person name="Han C."/>
            <person name="Chain P."/>
            <person name="Bristow J."/>
            <person name="Eisen J.A."/>
            <person name="Markowitz V."/>
            <person name="Hugenholtz P."/>
            <person name="Kyrpides N.C."/>
            <person name="Klenk H.P."/>
            <person name="Lapidus A."/>
        </authorList>
    </citation>
    <scope>NUCLEOTIDE SEQUENCE [LARGE SCALE GENOMIC DNA]</scope>
    <source>
        <strain evidence="2">ATCC BAA-8 / DSM 12333 / NBRC 16432</strain>
    </source>
</reference>
<dbReference type="Proteomes" id="UP000007962">
    <property type="component" value="Chromosome"/>
</dbReference>
<name>C5BWV7_BEUC1</name>
<dbReference type="RefSeq" id="WP_015883013.1">
    <property type="nucleotide sequence ID" value="NC_012669.1"/>
</dbReference>
<accession>C5BWV7</accession>
<evidence type="ECO:0000313" key="1">
    <source>
        <dbReference type="EMBL" id="ACQ80773.1"/>
    </source>
</evidence>